<evidence type="ECO:0000313" key="1">
    <source>
        <dbReference type="EMBL" id="MDA3616883.1"/>
    </source>
</evidence>
<accession>A0ABT4UQ06</accession>
<evidence type="ECO:0000313" key="2">
    <source>
        <dbReference type="Proteomes" id="UP001210231"/>
    </source>
</evidence>
<gene>
    <name evidence="1" type="ORF">O3P16_18910</name>
</gene>
<keyword evidence="2" id="KW-1185">Reference proteome</keyword>
<dbReference type="RefSeq" id="WP_407033211.1">
    <property type="nucleotide sequence ID" value="NZ_JAQGEF010000065.1"/>
</dbReference>
<protein>
    <recommendedName>
        <fullName evidence="3">Lipoprotein</fullName>
    </recommendedName>
</protein>
<sequence>MKKFSIVCIIAIFLYSCREGKLYLEIKPDYEGWIYIVKSNDDKIRDTLYPDSNGIIYMSHKQFESIKVQIISNGIVLKDTPFKIYQNEYSSGNYDNKIQYCKFYYPLTTELKNDKLYDWNGRRLNEFQYYYYSGILDKFKLFRFDE</sequence>
<dbReference type="PROSITE" id="PS51257">
    <property type="entry name" value="PROKAR_LIPOPROTEIN"/>
    <property type="match status" value="1"/>
</dbReference>
<comment type="caution">
    <text evidence="1">The sequence shown here is derived from an EMBL/GenBank/DDBJ whole genome shotgun (WGS) entry which is preliminary data.</text>
</comment>
<proteinExistence type="predicted"/>
<name>A0ABT4UQ06_9BACT</name>
<reference evidence="1 2" key="1">
    <citation type="submission" date="2022-12" db="EMBL/GenBank/DDBJ databases">
        <title>Chitinophagaceae gen. sp. nov., a new member of the family Chitinophagaceae, isolated from soil in a chemical factory.</title>
        <authorList>
            <person name="Ke Z."/>
        </authorList>
    </citation>
    <scope>NUCLEOTIDE SEQUENCE [LARGE SCALE GENOMIC DNA]</scope>
    <source>
        <strain evidence="1 2">LY-5</strain>
    </source>
</reference>
<dbReference type="Proteomes" id="UP001210231">
    <property type="component" value="Unassembled WGS sequence"/>
</dbReference>
<dbReference type="EMBL" id="JAQGEF010000065">
    <property type="protein sequence ID" value="MDA3616883.1"/>
    <property type="molecule type" value="Genomic_DNA"/>
</dbReference>
<organism evidence="1 2">
    <name type="scientific">Polluticaenibacter yanchengensis</name>
    <dbReference type="NCBI Taxonomy" id="3014562"/>
    <lineage>
        <taxon>Bacteria</taxon>
        <taxon>Pseudomonadati</taxon>
        <taxon>Bacteroidota</taxon>
        <taxon>Chitinophagia</taxon>
        <taxon>Chitinophagales</taxon>
        <taxon>Chitinophagaceae</taxon>
        <taxon>Polluticaenibacter</taxon>
    </lineage>
</organism>
<evidence type="ECO:0008006" key="3">
    <source>
        <dbReference type="Google" id="ProtNLM"/>
    </source>
</evidence>